<gene>
    <name evidence="2" type="ordered locus">SCAB_31731</name>
</gene>
<evidence type="ECO:0000259" key="1">
    <source>
        <dbReference type="Pfam" id="PF14206"/>
    </source>
</evidence>
<dbReference type="STRING" id="680198.SCAB_31731"/>
<dbReference type="eggNOG" id="ENOG5032ZW6">
    <property type="taxonomic scope" value="Bacteria"/>
</dbReference>
<sequence length="132" mass="15288">MDKTAQVSDSCPCPCCGHRVLGAMPGSYEICPVCFWEDDEVQFRWPTMSGGANKVSLIEAQRNYQDFGACDQHGRQYVRPPLADEPLDPAWRPIDLTRDSFEDWDAEDRAPWPDDRSVLCWWLPAFWRRDHP</sequence>
<protein>
    <recommendedName>
        <fullName evidence="1">Cysteine-rich CPCC domain-containing protein</fullName>
    </recommendedName>
</protein>
<dbReference type="HOGENOM" id="CLU_161873_0_0_11"/>
<dbReference type="AlphaFoldDB" id="C9ZDB5"/>
<dbReference type="EMBL" id="FN554889">
    <property type="protein sequence ID" value="CBG70271.1"/>
    <property type="molecule type" value="Genomic_DNA"/>
</dbReference>
<proteinExistence type="predicted"/>
<dbReference type="KEGG" id="scb:SCAB_31731"/>
<evidence type="ECO:0000313" key="2">
    <source>
        <dbReference type="EMBL" id="CBG70271.1"/>
    </source>
</evidence>
<organism evidence="2 3">
    <name type="scientific">Streptomyces scabiei (strain 87.22)</name>
    <dbReference type="NCBI Taxonomy" id="680198"/>
    <lineage>
        <taxon>Bacteria</taxon>
        <taxon>Bacillati</taxon>
        <taxon>Actinomycetota</taxon>
        <taxon>Actinomycetes</taxon>
        <taxon>Kitasatosporales</taxon>
        <taxon>Streptomycetaceae</taxon>
        <taxon>Streptomyces</taxon>
    </lineage>
</organism>
<evidence type="ECO:0000313" key="3">
    <source>
        <dbReference type="Proteomes" id="UP000001444"/>
    </source>
</evidence>
<dbReference type="Proteomes" id="UP000001444">
    <property type="component" value="Chromosome"/>
</dbReference>
<accession>C9ZDB5</accession>
<keyword evidence="3" id="KW-1185">Reference proteome</keyword>
<feature type="domain" description="Cysteine-rich CPCC" evidence="1">
    <location>
        <begin position="11"/>
        <end position="85"/>
    </location>
</feature>
<name>C9ZDB5_STRSW</name>
<dbReference type="InterPro" id="IPR025983">
    <property type="entry name" value="Cys_rich_CPCC"/>
</dbReference>
<dbReference type="Pfam" id="PF14206">
    <property type="entry name" value="Cys_rich_CPCC"/>
    <property type="match status" value="1"/>
</dbReference>
<reference evidence="2 3" key="1">
    <citation type="journal article" date="2010" name="Mol. Plant Microbe Interact.">
        <title>Streptomyces scabies 87-22 contains a coronafacic acid-like biosynthetic cluster that contributes to plant-microbe interactions.</title>
        <authorList>
            <person name="Bignell D.R."/>
            <person name="Seipke R.F."/>
            <person name="Huguet-Tapia J.C."/>
            <person name="Chambers A.H."/>
            <person name="Parry R.J."/>
            <person name="Loria R."/>
        </authorList>
    </citation>
    <scope>NUCLEOTIDE SEQUENCE [LARGE SCALE GENOMIC DNA]</scope>
    <source>
        <strain evidence="2 3">87.22</strain>
    </source>
</reference>